<dbReference type="HOGENOM" id="CLU_163073_0_0_1"/>
<feature type="non-terminal residue" evidence="1">
    <location>
        <position position="1"/>
    </location>
</feature>
<dbReference type="EMBL" id="KN834810">
    <property type="protein sequence ID" value="KIK54971.1"/>
    <property type="molecule type" value="Genomic_DNA"/>
</dbReference>
<evidence type="ECO:0000313" key="1">
    <source>
        <dbReference type="EMBL" id="KIK54971.1"/>
    </source>
</evidence>
<proteinExistence type="predicted"/>
<reference evidence="1 2" key="1">
    <citation type="submission" date="2014-04" db="EMBL/GenBank/DDBJ databases">
        <title>Evolutionary Origins and Diversification of the Mycorrhizal Mutualists.</title>
        <authorList>
            <consortium name="DOE Joint Genome Institute"/>
            <consortium name="Mycorrhizal Genomics Consortium"/>
            <person name="Kohler A."/>
            <person name="Kuo A."/>
            <person name="Nagy L.G."/>
            <person name="Floudas D."/>
            <person name="Copeland A."/>
            <person name="Barry K.W."/>
            <person name="Cichocki N."/>
            <person name="Veneault-Fourrey C."/>
            <person name="LaButti K."/>
            <person name="Lindquist E.A."/>
            <person name="Lipzen A."/>
            <person name="Lundell T."/>
            <person name="Morin E."/>
            <person name="Murat C."/>
            <person name="Riley R."/>
            <person name="Ohm R."/>
            <person name="Sun H."/>
            <person name="Tunlid A."/>
            <person name="Henrissat B."/>
            <person name="Grigoriev I.V."/>
            <person name="Hibbett D.S."/>
            <person name="Martin F."/>
        </authorList>
    </citation>
    <scope>NUCLEOTIDE SEQUENCE [LARGE SCALE GENOMIC DNA]</scope>
    <source>
        <strain evidence="1 2">FD-317 M1</strain>
    </source>
</reference>
<accession>A0A0D0BJU4</accession>
<dbReference type="AlphaFoldDB" id="A0A0D0BJU4"/>
<protein>
    <submittedName>
        <fullName evidence="1">Uncharacterized protein</fullName>
    </submittedName>
</protein>
<feature type="non-terminal residue" evidence="1">
    <location>
        <position position="79"/>
    </location>
</feature>
<organism evidence="1 2">
    <name type="scientific">Collybiopsis luxurians FD-317 M1</name>
    <dbReference type="NCBI Taxonomy" id="944289"/>
    <lineage>
        <taxon>Eukaryota</taxon>
        <taxon>Fungi</taxon>
        <taxon>Dikarya</taxon>
        <taxon>Basidiomycota</taxon>
        <taxon>Agaricomycotina</taxon>
        <taxon>Agaricomycetes</taxon>
        <taxon>Agaricomycetidae</taxon>
        <taxon>Agaricales</taxon>
        <taxon>Marasmiineae</taxon>
        <taxon>Omphalotaceae</taxon>
        <taxon>Collybiopsis</taxon>
        <taxon>Collybiopsis luxurians</taxon>
    </lineage>
</organism>
<keyword evidence="2" id="KW-1185">Reference proteome</keyword>
<evidence type="ECO:0000313" key="2">
    <source>
        <dbReference type="Proteomes" id="UP000053593"/>
    </source>
</evidence>
<gene>
    <name evidence="1" type="ORF">GYMLUDRAFT_103827</name>
</gene>
<name>A0A0D0BJU4_9AGAR</name>
<sequence>VLLAVQSRSLMGYLSGTIPQPSSTHLTMSPTYIYSTTPLPEEWSARDAITKSVIVMNIANPIGLGVDKTKNSAFIWKGL</sequence>
<dbReference type="Proteomes" id="UP000053593">
    <property type="component" value="Unassembled WGS sequence"/>
</dbReference>
<dbReference type="OrthoDB" id="3054003at2759"/>